<organism evidence="13 14">
    <name type="scientific">Absidia repens</name>
    <dbReference type="NCBI Taxonomy" id="90262"/>
    <lineage>
        <taxon>Eukaryota</taxon>
        <taxon>Fungi</taxon>
        <taxon>Fungi incertae sedis</taxon>
        <taxon>Mucoromycota</taxon>
        <taxon>Mucoromycotina</taxon>
        <taxon>Mucoromycetes</taxon>
        <taxon>Mucorales</taxon>
        <taxon>Cunninghamellaceae</taxon>
        <taxon>Absidia</taxon>
    </lineage>
</organism>
<name>A0A1X2J038_9FUNG</name>
<dbReference type="PANTHER" id="PTHR24006">
    <property type="entry name" value="UBIQUITIN CARBOXYL-TERMINAL HYDROLASE"/>
    <property type="match status" value="1"/>
</dbReference>
<reference evidence="13 14" key="1">
    <citation type="submission" date="2016-07" db="EMBL/GenBank/DDBJ databases">
        <title>Pervasive Adenine N6-methylation of Active Genes in Fungi.</title>
        <authorList>
            <consortium name="DOE Joint Genome Institute"/>
            <person name="Mondo S.J."/>
            <person name="Dannebaum R.O."/>
            <person name="Kuo R.C."/>
            <person name="Labutti K."/>
            <person name="Haridas S."/>
            <person name="Kuo A."/>
            <person name="Salamov A."/>
            <person name="Ahrendt S.R."/>
            <person name="Lipzen A."/>
            <person name="Sullivan W."/>
            <person name="Andreopoulos W.B."/>
            <person name="Clum A."/>
            <person name="Lindquist E."/>
            <person name="Daum C."/>
            <person name="Ramamoorthy G.K."/>
            <person name="Gryganskyi A."/>
            <person name="Culley D."/>
            <person name="Magnuson J.K."/>
            <person name="James T.Y."/>
            <person name="O'Malley M.A."/>
            <person name="Stajich J.E."/>
            <person name="Spatafora J.W."/>
            <person name="Visel A."/>
            <person name="Grigoriev I.V."/>
        </authorList>
    </citation>
    <scope>NUCLEOTIDE SEQUENCE [LARGE SCALE GENOMIC DNA]</scope>
    <source>
        <strain evidence="13 14">NRRL 1336</strain>
    </source>
</reference>
<evidence type="ECO:0000256" key="10">
    <source>
        <dbReference type="SAM" id="MobiDB-lite"/>
    </source>
</evidence>
<comment type="similarity">
    <text evidence="3">Belongs to the peptidase C19 family.</text>
</comment>
<dbReference type="GO" id="GO:0005829">
    <property type="term" value="C:cytosol"/>
    <property type="evidence" value="ECO:0007669"/>
    <property type="project" value="TreeGrafter"/>
</dbReference>
<dbReference type="SUPFAM" id="SSF49599">
    <property type="entry name" value="TRAF domain-like"/>
    <property type="match status" value="1"/>
</dbReference>
<proteinExistence type="inferred from homology"/>
<evidence type="ECO:0000256" key="5">
    <source>
        <dbReference type="ARBA" id="ARBA00022670"/>
    </source>
</evidence>
<dbReference type="InterPro" id="IPR008974">
    <property type="entry name" value="TRAF-like"/>
</dbReference>
<keyword evidence="14" id="KW-1185">Reference proteome</keyword>
<gene>
    <name evidence="13" type="ORF">BCR42DRAFT_399636</name>
</gene>
<keyword evidence="5" id="KW-0645">Protease</keyword>
<dbReference type="Proteomes" id="UP000193560">
    <property type="component" value="Unassembled WGS sequence"/>
</dbReference>
<evidence type="ECO:0000259" key="11">
    <source>
        <dbReference type="PROSITE" id="PS50144"/>
    </source>
</evidence>
<dbReference type="PROSITE" id="PS50235">
    <property type="entry name" value="USP_3"/>
    <property type="match status" value="1"/>
</dbReference>
<dbReference type="GO" id="GO:0016579">
    <property type="term" value="P:protein deubiquitination"/>
    <property type="evidence" value="ECO:0007669"/>
    <property type="project" value="InterPro"/>
</dbReference>
<dbReference type="Pfam" id="PF22486">
    <property type="entry name" value="MATH_2"/>
    <property type="match status" value="1"/>
</dbReference>
<sequence>MQPSDEDLEMKQDQAPPYEPTVLPSETEQNEATVEQKLSVLTDVETIANNEFAPVDEEVLGVDCQQWEISDWAGLPERVQGPVFEVGGYRWNVLLFPKGNNQKEYASFYLEFSDAKTGPPDNHACAQFIICVSKPSDPTCYALHTAQHRFHADESDWGFTRFIDFKQFDAVDGAGYKENNAVRVTTIVRVFKDQTGVLWHNFINYDSKQTTGYVGLKNQGATCYMNSLFQSLYCTNYFRKAVYQIPTEHDEPTKSVALALQRLFYNLQFHTSSVGTTELTRSFGWDSLDAFMQHDVQEFNRVLQDNLEAKMKDTPADGAIKSLFLGKMKSYIKCINVDYESSRSEDYYDIQLNVKGCKNLEESFRDYIGEETLEGDNKYQAEGHGLQDAKKGVIFESFPPVLHLQLKRFEYDIMRDTMVKINDRHEFPLSIDLEPYLDESADKSISHEYVLHGVLVHSGDLSGGHYFAFVKPTADGNWLKFDDDRVVPSTIKEVLEENYGGEPAGALNNIKSNGRTFKRFTNAYMLVYIRKSMLDTILAEMTDEDIPRHLIDRLEEEHKLQERRRREKEQQHLYMSVLAVSDKSFENNHALDFVNLNDDKTLDEPNCRKLRVRKDQTYGDFKKDIAEAFNLYANQIRCWLLVNRQNRTIRPDTPIAEADIDSTMEDIRYRQSPNLACLRIYVESAIMVNAAGQPVFPPPPSKVAPKILVFVKLFDPFTQDIHGIGKIYASKLAKVGSVIDELNEIAGFEPGTDLVLYEEIKPEMIDLMDTEKSFSASEIQDGDIICIQKVLTEDEILELQSKQLYVTVPDFMHYLFHLRVVQFYPVENNPDMEFQLLLLSTMTYDEVKELVAQKLGADRDKIVIHIPGTKDDLKSRRSPTGTLTDIEKNSYGTDTVLCKLTYEVLDITLKELENNRLIKITWFSPSLSDGTCEEFMLPKQSKMTDVLRQLEQRGAKYQSEKGTRQVRLFEAINNKYRREIDLNDPISTISDNAQLYAEELPEEELNMGPDDIFTNVFHYQRDINRTHSVPFKFLVIKDEPFEQTKKRLQKRTGINDKDWMKVKVGIVANYSVAPIDDDDYKLSDHQFSVNDVLGLDHQDKTGKAYRLGNERGLTIRG</sequence>
<dbReference type="GO" id="GO:0005634">
    <property type="term" value="C:nucleus"/>
    <property type="evidence" value="ECO:0007669"/>
    <property type="project" value="UniProtKB-SubCell"/>
</dbReference>
<dbReference type="GO" id="GO:0031647">
    <property type="term" value="P:regulation of protein stability"/>
    <property type="evidence" value="ECO:0007669"/>
    <property type="project" value="TreeGrafter"/>
</dbReference>
<keyword evidence="9" id="KW-0539">Nucleus</keyword>
<dbReference type="AlphaFoldDB" id="A0A1X2J038"/>
<dbReference type="InterPro" id="IPR001394">
    <property type="entry name" value="Peptidase_C19_UCH"/>
</dbReference>
<comment type="subcellular location">
    <subcellularLocation>
        <location evidence="2">Nucleus</location>
    </subcellularLocation>
</comment>
<dbReference type="Gene3D" id="3.10.20.90">
    <property type="entry name" value="Phosphatidylinositol 3-kinase Catalytic Subunit, Chain A, domain 1"/>
    <property type="match status" value="2"/>
</dbReference>
<evidence type="ECO:0000256" key="9">
    <source>
        <dbReference type="ARBA" id="ARBA00023242"/>
    </source>
</evidence>
<evidence type="ECO:0000256" key="3">
    <source>
        <dbReference type="ARBA" id="ARBA00009085"/>
    </source>
</evidence>
<feature type="domain" description="MATH" evidence="11">
    <location>
        <begin position="62"/>
        <end position="188"/>
    </location>
</feature>
<dbReference type="Gene3D" id="2.60.210.10">
    <property type="entry name" value="Apoptosis, Tumor Necrosis Factor Receptor Associated Protein 2, Chain A"/>
    <property type="match status" value="1"/>
</dbReference>
<dbReference type="InterPro" id="IPR029346">
    <property type="entry name" value="USP_C"/>
</dbReference>
<dbReference type="PANTHER" id="PTHR24006:SF644">
    <property type="entry name" value="UBIQUITIN CARBOXYL-TERMINAL HYDROLASE 7"/>
    <property type="match status" value="1"/>
</dbReference>
<dbReference type="STRING" id="90262.A0A1X2J038"/>
<dbReference type="Gene3D" id="3.90.70.10">
    <property type="entry name" value="Cysteine proteinases"/>
    <property type="match status" value="1"/>
</dbReference>
<evidence type="ECO:0000259" key="12">
    <source>
        <dbReference type="PROSITE" id="PS50235"/>
    </source>
</evidence>
<evidence type="ECO:0000256" key="8">
    <source>
        <dbReference type="ARBA" id="ARBA00022807"/>
    </source>
</evidence>
<comment type="catalytic activity">
    <reaction evidence="1">
        <text>Thiol-dependent hydrolysis of ester, thioester, amide, peptide and isopeptide bonds formed by the C-terminal Gly of ubiquitin (a 76-residue protein attached to proteins as an intracellular targeting signal).</text>
        <dbReference type="EC" id="3.4.19.12"/>
    </reaction>
</comment>
<dbReference type="PROSITE" id="PS00972">
    <property type="entry name" value="USP_1"/>
    <property type="match status" value="1"/>
</dbReference>
<evidence type="ECO:0000256" key="1">
    <source>
        <dbReference type="ARBA" id="ARBA00000707"/>
    </source>
</evidence>
<dbReference type="CDD" id="cd02659">
    <property type="entry name" value="peptidase_C19C"/>
    <property type="match status" value="1"/>
</dbReference>
<feature type="region of interest" description="Disordered" evidence="10">
    <location>
        <begin position="1"/>
        <end position="30"/>
    </location>
</feature>
<dbReference type="InterPro" id="IPR050164">
    <property type="entry name" value="Peptidase_C19"/>
</dbReference>
<dbReference type="EMBL" id="MCGE01000001">
    <property type="protein sequence ID" value="ORZ25209.1"/>
    <property type="molecule type" value="Genomic_DNA"/>
</dbReference>
<dbReference type="GO" id="GO:0140492">
    <property type="term" value="F:metal-dependent deubiquitinase activity"/>
    <property type="evidence" value="ECO:0007669"/>
    <property type="project" value="UniProtKB-ARBA"/>
</dbReference>
<evidence type="ECO:0000256" key="2">
    <source>
        <dbReference type="ARBA" id="ARBA00004123"/>
    </source>
</evidence>
<dbReference type="FunFam" id="3.90.70.10:FF:000005">
    <property type="entry name" value="Ubiquitin carboxyl-terminal hydrolase 7"/>
    <property type="match status" value="1"/>
</dbReference>
<dbReference type="InterPro" id="IPR028889">
    <property type="entry name" value="USP"/>
</dbReference>
<dbReference type="GO" id="GO:0006508">
    <property type="term" value="P:proteolysis"/>
    <property type="evidence" value="ECO:0007669"/>
    <property type="project" value="UniProtKB-KW"/>
</dbReference>
<dbReference type="Pfam" id="PF12436">
    <property type="entry name" value="USP7_ICP0_bdg"/>
    <property type="match status" value="1"/>
</dbReference>
<evidence type="ECO:0000256" key="4">
    <source>
        <dbReference type="ARBA" id="ARBA00012759"/>
    </source>
</evidence>
<dbReference type="Pfam" id="PF00443">
    <property type="entry name" value="UCH"/>
    <property type="match status" value="1"/>
</dbReference>
<dbReference type="OrthoDB" id="289038at2759"/>
<dbReference type="InterPro" id="IPR018200">
    <property type="entry name" value="USP_CS"/>
</dbReference>
<dbReference type="InterPro" id="IPR024729">
    <property type="entry name" value="USP7_ICP0-binding_dom"/>
</dbReference>
<protein>
    <recommendedName>
        <fullName evidence="4">ubiquitinyl hydrolase 1</fullName>
        <ecNumber evidence="4">3.4.19.12</ecNumber>
    </recommendedName>
</protein>
<keyword evidence="7 13" id="KW-0378">Hydrolase</keyword>
<dbReference type="PROSITE" id="PS50144">
    <property type="entry name" value="MATH"/>
    <property type="match status" value="1"/>
</dbReference>
<dbReference type="GO" id="GO:0004843">
    <property type="term" value="F:cysteine-type deubiquitinase activity"/>
    <property type="evidence" value="ECO:0007669"/>
    <property type="project" value="UniProtKB-EC"/>
</dbReference>
<evidence type="ECO:0000256" key="6">
    <source>
        <dbReference type="ARBA" id="ARBA00022786"/>
    </source>
</evidence>
<evidence type="ECO:0000313" key="14">
    <source>
        <dbReference type="Proteomes" id="UP000193560"/>
    </source>
</evidence>
<evidence type="ECO:0000256" key="7">
    <source>
        <dbReference type="ARBA" id="ARBA00022801"/>
    </source>
</evidence>
<dbReference type="SUPFAM" id="SSF54001">
    <property type="entry name" value="Cysteine proteinases"/>
    <property type="match status" value="1"/>
</dbReference>
<evidence type="ECO:0000313" key="13">
    <source>
        <dbReference type="EMBL" id="ORZ25209.1"/>
    </source>
</evidence>
<dbReference type="PROSITE" id="PS00973">
    <property type="entry name" value="USP_2"/>
    <property type="match status" value="1"/>
</dbReference>
<keyword evidence="8" id="KW-0788">Thiol protease</keyword>
<accession>A0A1X2J038</accession>
<keyword evidence="6" id="KW-0833">Ubl conjugation pathway</keyword>
<feature type="domain" description="USP" evidence="12">
    <location>
        <begin position="214"/>
        <end position="531"/>
    </location>
</feature>
<dbReference type="EC" id="3.4.19.12" evidence="4"/>
<dbReference type="InterPro" id="IPR002083">
    <property type="entry name" value="MATH/TRAF_dom"/>
</dbReference>
<comment type="caution">
    <text evidence="13">The sequence shown here is derived from an EMBL/GenBank/DDBJ whole genome shotgun (WGS) entry which is preliminary data.</text>
</comment>
<dbReference type="Pfam" id="PF14533">
    <property type="entry name" value="USP7_C2"/>
    <property type="match status" value="1"/>
</dbReference>
<dbReference type="InterPro" id="IPR038765">
    <property type="entry name" value="Papain-like_cys_pep_sf"/>
</dbReference>